<dbReference type="RefSeq" id="XP_005785054.1">
    <property type="nucleotide sequence ID" value="XM_005784997.1"/>
</dbReference>
<protein>
    <recommendedName>
        <fullName evidence="4">GYF domain-containing protein</fullName>
    </recommendedName>
</protein>
<evidence type="ECO:0008006" key="4">
    <source>
        <dbReference type="Google" id="ProtNLM"/>
    </source>
</evidence>
<dbReference type="GeneID" id="17277897"/>
<evidence type="ECO:0000313" key="3">
    <source>
        <dbReference type="Proteomes" id="UP000013827"/>
    </source>
</evidence>
<dbReference type="Proteomes" id="UP000013827">
    <property type="component" value="Unassembled WGS sequence"/>
</dbReference>
<accession>A0A0D3KA40</accession>
<dbReference type="KEGG" id="ehx:EMIHUDRAFT_112218"/>
<feature type="compositionally biased region" description="Acidic residues" evidence="1">
    <location>
        <begin position="217"/>
        <end position="233"/>
    </location>
</feature>
<keyword evidence="3" id="KW-1185">Reference proteome</keyword>
<proteinExistence type="predicted"/>
<name>A0A0D3KA40_EMIH1</name>
<evidence type="ECO:0000256" key="1">
    <source>
        <dbReference type="SAM" id="MobiDB-lite"/>
    </source>
</evidence>
<evidence type="ECO:0000313" key="2">
    <source>
        <dbReference type="EnsemblProtists" id="EOD32625"/>
    </source>
</evidence>
<dbReference type="HOGENOM" id="CLU_1130832_0_0_1"/>
<dbReference type="PaxDb" id="2903-EOD32625"/>
<sequence length="246" mass="28379">MVENGVYENGATDAEAYVTLMSQEVKSLNFAAEENYTVRLCKELVAYHYPDELPLGSFELLASNKIRSDEETAEDPDFDWKPRKEQVFSDKMLMQLSIWKKEWDEETKSYEPVDLSYMPYGKELTKQWKKLGYLDGAFWPRPRPPRRRTAAPSPRPSFPGGALSRRAAPPHLIRKKDAWEAAGEIENKDDALAWLQRHKEKDYNAALKLQGRRAEGEEVEVEEEEPEPDDPDVEVYVCEPPPLRGM</sequence>
<reference evidence="3" key="1">
    <citation type="journal article" date="2013" name="Nature">
        <title>Pan genome of the phytoplankton Emiliania underpins its global distribution.</title>
        <authorList>
            <person name="Read B.A."/>
            <person name="Kegel J."/>
            <person name="Klute M.J."/>
            <person name="Kuo A."/>
            <person name="Lefebvre S.C."/>
            <person name="Maumus F."/>
            <person name="Mayer C."/>
            <person name="Miller J."/>
            <person name="Monier A."/>
            <person name="Salamov A."/>
            <person name="Young J."/>
            <person name="Aguilar M."/>
            <person name="Claverie J.M."/>
            <person name="Frickenhaus S."/>
            <person name="Gonzalez K."/>
            <person name="Herman E.K."/>
            <person name="Lin Y.C."/>
            <person name="Napier J."/>
            <person name="Ogata H."/>
            <person name="Sarno A.F."/>
            <person name="Shmutz J."/>
            <person name="Schroeder D."/>
            <person name="de Vargas C."/>
            <person name="Verret F."/>
            <person name="von Dassow P."/>
            <person name="Valentin K."/>
            <person name="Van de Peer Y."/>
            <person name="Wheeler G."/>
            <person name="Dacks J.B."/>
            <person name="Delwiche C.F."/>
            <person name="Dyhrman S.T."/>
            <person name="Glockner G."/>
            <person name="John U."/>
            <person name="Richards T."/>
            <person name="Worden A.Z."/>
            <person name="Zhang X."/>
            <person name="Grigoriev I.V."/>
            <person name="Allen A.E."/>
            <person name="Bidle K."/>
            <person name="Borodovsky M."/>
            <person name="Bowler C."/>
            <person name="Brownlee C."/>
            <person name="Cock J.M."/>
            <person name="Elias M."/>
            <person name="Gladyshev V.N."/>
            <person name="Groth M."/>
            <person name="Guda C."/>
            <person name="Hadaegh A."/>
            <person name="Iglesias-Rodriguez M.D."/>
            <person name="Jenkins J."/>
            <person name="Jones B.M."/>
            <person name="Lawson T."/>
            <person name="Leese F."/>
            <person name="Lindquist E."/>
            <person name="Lobanov A."/>
            <person name="Lomsadze A."/>
            <person name="Malik S.B."/>
            <person name="Marsh M.E."/>
            <person name="Mackinder L."/>
            <person name="Mock T."/>
            <person name="Mueller-Roeber B."/>
            <person name="Pagarete A."/>
            <person name="Parker M."/>
            <person name="Probert I."/>
            <person name="Quesneville H."/>
            <person name="Raines C."/>
            <person name="Rensing S.A."/>
            <person name="Riano-Pachon D.M."/>
            <person name="Richier S."/>
            <person name="Rokitta S."/>
            <person name="Shiraiwa Y."/>
            <person name="Soanes D.M."/>
            <person name="van der Giezen M."/>
            <person name="Wahlund T.M."/>
            <person name="Williams B."/>
            <person name="Wilson W."/>
            <person name="Wolfe G."/>
            <person name="Wurch L.L."/>
        </authorList>
    </citation>
    <scope>NUCLEOTIDE SEQUENCE</scope>
</reference>
<dbReference type="AlphaFoldDB" id="A0A0D3KA40"/>
<dbReference type="EnsemblProtists" id="EOD32625">
    <property type="protein sequence ID" value="EOD32625"/>
    <property type="gene ID" value="EMIHUDRAFT_112218"/>
</dbReference>
<organism evidence="2 3">
    <name type="scientific">Emiliania huxleyi (strain CCMP1516)</name>
    <dbReference type="NCBI Taxonomy" id="280463"/>
    <lineage>
        <taxon>Eukaryota</taxon>
        <taxon>Haptista</taxon>
        <taxon>Haptophyta</taxon>
        <taxon>Prymnesiophyceae</taxon>
        <taxon>Isochrysidales</taxon>
        <taxon>Noelaerhabdaceae</taxon>
        <taxon>Emiliania</taxon>
    </lineage>
</organism>
<feature type="region of interest" description="Disordered" evidence="1">
    <location>
        <begin position="211"/>
        <end position="246"/>
    </location>
</feature>
<feature type="region of interest" description="Disordered" evidence="1">
    <location>
        <begin position="139"/>
        <end position="170"/>
    </location>
</feature>
<reference evidence="2" key="2">
    <citation type="submission" date="2024-10" db="UniProtKB">
        <authorList>
            <consortium name="EnsemblProtists"/>
        </authorList>
    </citation>
    <scope>IDENTIFICATION</scope>
</reference>